<protein>
    <submittedName>
        <fullName evidence="1">Uncharacterized protein</fullName>
    </submittedName>
</protein>
<organism evidence="1 2">
    <name type="scientific">Antarcticimicrobium sediminis</name>
    <dbReference type="NCBI Taxonomy" id="2546227"/>
    <lineage>
        <taxon>Bacteria</taxon>
        <taxon>Pseudomonadati</taxon>
        <taxon>Pseudomonadota</taxon>
        <taxon>Alphaproteobacteria</taxon>
        <taxon>Rhodobacterales</taxon>
        <taxon>Paracoccaceae</taxon>
        <taxon>Antarcticimicrobium</taxon>
    </lineage>
</organism>
<gene>
    <name evidence="1" type="ORF">E1B25_21645</name>
</gene>
<reference evidence="1 2" key="1">
    <citation type="submission" date="2019-03" db="EMBL/GenBank/DDBJ databases">
        <authorList>
            <person name="Zhang S."/>
        </authorList>
    </citation>
    <scope>NUCLEOTIDE SEQUENCE [LARGE SCALE GENOMIC DNA]</scope>
    <source>
        <strain evidence="1 2">S4J41</strain>
    </source>
</reference>
<sequence length="84" mass="9253">MHEWQVCSSRGALFNSQAKAGPKFSHLPVFKDSLCVFDIDVDVVGAGYAVHIGVTEGALMMWNKRSTEMPLSGWIITLGQMICH</sequence>
<keyword evidence="2" id="KW-1185">Reference proteome</keyword>
<evidence type="ECO:0000313" key="1">
    <source>
        <dbReference type="EMBL" id="TDE33065.1"/>
    </source>
</evidence>
<comment type="caution">
    <text evidence="1">The sequence shown here is derived from an EMBL/GenBank/DDBJ whole genome shotgun (WGS) entry which is preliminary data.</text>
</comment>
<accession>A0A4R5EFB6</accession>
<evidence type="ECO:0000313" key="2">
    <source>
        <dbReference type="Proteomes" id="UP000294662"/>
    </source>
</evidence>
<dbReference type="AlphaFoldDB" id="A0A4R5EFB6"/>
<dbReference type="Proteomes" id="UP000294662">
    <property type="component" value="Unassembled WGS sequence"/>
</dbReference>
<name>A0A4R5EFB6_9RHOB</name>
<dbReference type="RefSeq" id="WP_132831644.1">
    <property type="nucleotide sequence ID" value="NZ_SMFP01000039.1"/>
</dbReference>
<proteinExistence type="predicted"/>
<dbReference type="EMBL" id="SMFP01000039">
    <property type="protein sequence ID" value="TDE33065.1"/>
    <property type="molecule type" value="Genomic_DNA"/>
</dbReference>